<organism evidence="5 6">
    <name type="scientific">Gordonia jinhuaensis</name>
    <dbReference type="NCBI Taxonomy" id="1517702"/>
    <lineage>
        <taxon>Bacteria</taxon>
        <taxon>Bacillati</taxon>
        <taxon>Actinomycetota</taxon>
        <taxon>Actinomycetes</taxon>
        <taxon>Mycobacteriales</taxon>
        <taxon>Gordoniaceae</taxon>
        <taxon>Gordonia</taxon>
    </lineage>
</organism>
<reference evidence="5" key="2">
    <citation type="submission" date="2020-09" db="EMBL/GenBank/DDBJ databases">
        <authorList>
            <person name="Sun Q."/>
            <person name="Zhou Y."/>
        </authorList>
    </citation>
    <scope>NUCLEOTIDE SEQUENCE</scope>
    <source>
        <strain evidence="5">CGMCC 1.12827</strain>
    </source>
</reference>
<dbReference type="Pfam" id="PF02595">
    <property type="entry name" value="Gly_kinase"/>
    <property type="match status" value="2"/>
</dbReference>
<accession>A0A916SXU2</accession>
<keyword evidence="2 4" id="KW-0808">Transferase</keyword>
<evidence type="ECO:0000313" key="6">
    <source>
        <dbReference type="Proteomes" id="UP000621454"/>
    </source>
</evidence>
<evidence type="ECO:0000256" key="4">
    <source>
        <dbReference type="PIRNR" id="PIRNR006078"/>
    </source>
</evidence>
<dbReference type="Proteomes" id="UP000621454">
    <property type="component" value="Unassembled WGS sequence"/>
</dbReference>
<dbReference type="Gene3D" id="3.90.1510.10">
    <property type="entry name" value="Glycerate kinase, domain 2"/>
    <property type="match status" value="2"/>
</dbReference>
<keyword evidence="3 4" id="KW-0418">Kinase</keyword>
<dbReference type="PANTHER" id="PTHR21599:SF0">
    <property type="entry name" value="GLYCERATE KINASE"/>
    <property type="match status" value="1"/>
</dbReference>
<evidence type="ECO:0008006" key="7">
    <source>
        <dbReference type="Google" id="ProtNLM"/>
    </source>
</evidence>
<comment type="similarity">
    <text evidence="1 4">Belongs to the glycerate kinase type-1 family.</text>
</comment>
<dbReference type="PANTHER" id="PTHR21599">
    <property type="entry name" value="GLYCERATE KINASE"/>
    <property type="match status" value="1"/>
</dbReference>
<reference evidence="5" key="1">
    <citation type="journal article" date="2014" name="Int. J. Syst. Evol. Microbiol.">
        <title>Complete genome sequence of Corynebacterium casei LMG S-19264T (=DSM 44701T), isolated from a smear-ripened cheese.</title>
        <authorList>
            <consortium name="US DOE Joint Genome Institute (JGI-PGF)"/>
            <person name="Walter F."/>
            <person name="Albersmeier A."/>
            <person name="Kalinowski J."/>
            <person name="Ruckert C."/>
        </authorList>
    </citation>
    <scope>NUCLEOTIDE SEQUENCE</scope>
    <source>
        <strain evidence="5">CGMCC 1.12827</strain>
    </source>
</reference>
<dbReference type="EMBL" id="BMGC01000002">
    <property type="protein sequence ID" value="GGB18791.1"/>
    <property type="molecule type" value="Genomic_DNA"/>
</dbReference>
<sequence length="375" mass="36798">MGVACSPYTPAMDSGAQGRAKRIVVAPDSFGDTLTAVEAAAAITAGWTRSRPDDEMICIPQSDGGPGFVEVLASRFGEVVTETVSGPLGAAVSASWLLDERDGAMTGYIECASACGLHQLGGAPTPVTAWTASTVGVGSLVAAALARGCSTIVVGLGGSATTDGGRGLTEAFGGLASALARLEGVRLVAASDVENPLLGPDGAAAVFGPQKGADAATVARLEERLALWADELRAATGRDVAGLAGAGAAGGLGAVLLALGGQRIAGAAIVAEATGQDEVLASADLVITGEGKFDHQTLQGKVVAALTRSAAASGVPTMVFAGQVALTPAQYTAAGIGSAHSIVDHAGSVQVAMDDARAQLTGLAAQVAATWGPVS</sequence>
<gene>
    <name evidence="5" type="ORF">GCM10011489_03620</name>
</gene>
<dbReference type="GO" id="GO:0031388">
    <property type="term" value="P:organic acid phosphorylation"/>
    <property type="evidence" value="ECO:0007669"/>
    <property type="project" value="UniProtKB-UniRule"/>
</dbReference>
<dbReference type="GO" id="GO:0008887">
    <property type="term" value="F:glycerate kinase activity"/>
    <property type="evidence" value="ECO:0007669"/>
    <property type="project" value="UniProtKB-UniRule"/>
</dbReference>
<comment type="caution">
    <text evidence="5">The sequence shown here is derived from an EMBL/GenBank/DDBJ whole genome shotgun (WGS) entry which is preliminary data.</text>
</comment>
<dbReference type="InterPro" id="IPR018197">
    <property type="entry name" value="Glycerate_kinase_RE-like"/>
</dbReference>
<dbReference type="InterPro" id="IPR036129">
    <property type="entry name" value="Glycerate_kinase_sf"/>
</dbReference>
<name>A0A916SXU2_9ACTN</name>
<evidence type="ECO:0000313" key="5">
    <source>
        <dbReference type="EMBL" id="GGB18791.1"/>
    </source>
</evidence>
<keyword evidence="6" id="KW-1185">Reference proteome</keyword>
<evidence type="ECO:0000256" key="2">
    <source>
        <dbReference type="ARBA" id="ARBA00022679"/>
    </source>
</evidence>
<dbReference type="InterPro" id="IPR018193">
    <property type="entry name" value="Glyc_kinase_flavodox-like_fold"/>
</dbReference>
<dbReference type="InterPro" id="IPR004381">
    <property type="entry name" value="Glycerate_kinase"/>
</dbReference>
<evidence type="ECO:0000256" key="3">
    <source>
        <dbReference type="ARBA" id="ARBA00022777"/>
    </source>
</evidence>
<proteinExistence type="inferred from homology"/>
<dbReference type="AlphaFoldDB" id="A0A916SXU2"/>
<protein>
    <recommendedName>
        <fullName evidence="7">Glycerate kinase</fullName>
    </recommendedName>
</protein>
<evidence type="ECO:0000256" key="1">
    <source>
        <dbReference type="ARBA" id="ARBA00006284"/>
    </source>
</evidence>
<dbReference type="PIRSF" id="PIRSF006078">
    <property type="entry name" value="GlxK"/>
    <property type="match status" value="1"/>
</dbReference>
<dbReference type="Gene3D" id="3.40.50.10350">
    <property type="entry name" value="Glycerate kinase, domain 1"/>
    <property type="match status" value="2"/>
</dbReference>
<dbReference type="SUPFAM" id="SSF110738">
    <property type="entry name" value="Glycerate kinase I"/>
    <property type="match status" value="1"/>
</dbReference>